<dbReference type="PANTHER" id="PTHR37828:SF1">
    <property type="entry name" value="YCII-RELATED DOMAIN-CONTAINING PROTEIN"/>
    <property type="match status" value="1"/>
</dbReference>
<dbReference type="Proteomes" id="UP001519272">
    <property type="component" value="Unassembled WGS sequence"/>
</dbReference>
<dbReference type="Gene3D" id="3.30.70.1060">
    <property type="entry name" value="Dimeric alpha+beta barrel"/>
    <property type="match status" value="1"/>
</dbReference>
<evidence type="ECO:0000313" key="4">
    <source>
        <dbReference type="Proteomes" id="UP001519272"/>
    </source>
</evidence>
<keyword evidence="4" id="KW-1185">Reference proteome</keyword>
<dbReference type="InterPro" id="IPR005545">
    <property type="entry name" value="YCII"/>
</dbReference>
<evidence type="ECO:0000259" key="2">
    <source>
        <dbReference type="Pfam" id="PF03795"/>
    </source>
</evidence>
<proteinExistence type="inferred from homology"/>
<evidence type="ECO:0000313" key="3">
    <source>
        <dbReference type="EMBL" id="MBP1904314.1"/>
    </source>
</evidence>
<dbReference type="InterPro" id="IPR011008">
    <property type="entry name" value="Dimeric_a/b-barrel"/>
</dbReference>
<dbReference type="SUPFAM" id="SSF54909">
    <property type="entry name" value="Dimeric alpha+beta barrel"/>
    <property type="match status" value="1"/>
</dbReference>
<accession>A0ABS4FP06</accession>
<comment type="caution">
    <text evidence="3">The sequence shown here is derived from an EMBL/GenBank/DDBJ whole genome shotgun (WGS) entry which is preliminary data.</text>
</comment>
<dbReference type="EMBL" id="JAGGKG010000003">
    <property type="protein sequence ID" value="MBP1904314.1"/>
    <property type="molecule type" value="Genomic_DNA"/>
</dbReference>
<dbReference type="RefSeq" id="WP_210087996.1">
    <property type="nucleotide sequence ID" value="NZ_JAGGKG010000003.1"/>
</dbReference>
<dbReference type="Pfam" id="PF03795">
    <property type="entry name" value="YCII"/>
    <property type="match status" value="1"/>
</dbReference>
<dbReference type="PANTHER" id="PTHR37828">
    <property type="entry name" value="GSR2449 PROTEIN"/>
    <property type="match status" value="1"/>
</dbReference>
<feature type="domain" description="YCII-related" evidence="2">
    <location>
        <begin position="3"/>
        <end position="77"/>
    </location>
</feature>
<reference evidence="3 4" key="1">
    <citation type="submission" date="2021-03" db="EMBL/GenBank/DDBJ databases">
        <title>Genomic Encyclopedia of Type Strains, Phase IV (KMG-IV): sequencing the most valuable type-strain genomes for metagenomic binning, comparative biology and taxonomic classification.</title>
        <authorList>
            <person name="Goeker M."/>
        </authorList>
    </citation>
    <scope>NUCLEOTIDE SEQUENCE [LARGE SCALE GENOMIC DNA]</scope>
    <source>
        <strain evidence="3 4">DSM 14349</strain>
    </source>
</reference>
<sequence length="91" mass="10566">MYIYLMENLKPLTEQVVKLHVDHLKKLKEQDQLVLCGPFIDYPGGMVVIRAQDIVEATEIAQKDPFIQSGYKSFEIRTIQEAHEENNYLLS</sequence>
<evidence type="ECO:0000256" key="1">
    <source>
        <dbReference type="ARBA" id="ARBA00007689"/>
    </source>
</evidence>
<gene>
    <name evidence="3" type="ORF">J2Z32_000931</name>
</gene>
<name>A0ABS4FP06_9BACL</name>
<organism evidence="3 4">
    <name type="scientific">Paenibacillus turicensis</name>
    <dbReference type="NCBI Taxonomy" id="160487"/>
    <lineage>
        <taxon>Bacteria</taxon>
        <taxon>Bacillati</taxon>
        <taxon>Bacillota</taxon>
        <taxon>Bacilli</taxon>
        <taxon>Bacillales</taxon>
        <taxon>Paenibacillaceae</taxon>
        <taxon>Paenibacillus</taxon>
    </lineage>
</organism>
<comment type="similarity">
    <text evidence="1">Belongs to the YciI family.</text>
</comment>
<protein>
    <submittedName>
        <fullName evidence="3">Uncharacterized protein YciI</fullName>
    </submittedName>
</protein>